<evidence type="ECO:0000256" key="1">
    <source>
        <dbReference type="SAM" id="MobiDB-lite"/>
    </source>
</evidence>
<evidence type="ECO:0000313" key="3">
    <source>
        <dbReference type="Proteomes" id="UP001550853"/>
    </source>
</evidence>
<dbReference type="Proteomes" id="UP001550853">
    <property type="component" value="Unassembled WGS sequence"/>
</dbReference>
<organism evidence="2 3">
    <name type="scientific">Streptomyces catenulae</name>
    <dbReference type="NCBI Taxonomy" id="66875"/>
    <lineage>
        <taxon>Bacteria</taxon>
        <taxon>Bacillati</taxon>
        <taxon>Actinomycetota</taxon>
        <taxon>Actinomycetes</taxon>
        <taxon>Kitasatosporales</taxon>
        <taxon>Streptomycetaceae</taxon>
        <taxon>Streptomyces</taxon>
    </lineage>
</organism>
<reference evidence="2 3" key="1">
    <citation type="submission" date="2024-06" db="EMBL/GenBank/DDBJ databases">
        <title>The Natural Products Discovery Center: Release of the First 8490 Sequenced Strains for Exploring Actinobacteria Biosynthetic Diversity.</title>
        <authorList>
            <person name="Kalkreuter E."/>
            <person name="Kautsar S.A."/>
            <person name="Yang D."/>
            <person name="Bader C.D."/>
            <person name="Teijaro C.N."/>
            <person name="Fluegel L."/>
            <person name="Davis C.M."/>
            <person name="Simpson J.R."/>
            <person name="Lauterbach L."/>
            <person name="Steele A.D."/>
            <person name="Gui C."/>
            <person name="Meng S."/>
            <person name="Li G."/>
            <person name="Viehrig K."/>
            <person name="Ye F."/>
            <person name="Su P."/>
            <person name="Kiefer A.F."/>
            <person name="Nichols A."/>
            <person name="Cepeda A.J."/>
            <person name="Yan W."/>
            <person name="Fan B."/>
            <person name="Jiang Y."/>
            <person name="Adhikari A."/>
            <person name="Zheng C.-J."/>
            <person name="Schuster L."/>
            <person name="Cowan T.M."/>
            <person name="Smanski M.J."/>
            <person name="Chevrette M.G."/>
            <person name="De Carvalho L.P.S."/>
            <person name="Shen B."/>
        </authorList>
    </citation>
    <scope>NUCLEOTIDE SEQUENCE [LARGE SCALE GENOMIC DNA]</scope>
    <source>
        <strain evidence="2 3">NPDC033039</strain>
    </source>
</reference>
<sequence>MTDPGAPPGGPAPPPPPPPLPPRARTTGGPVPRSADEALEIGRNHFPPVGAPGGPSGLFVHEFAEGYLVHAGWPPPEDPGACPAQPGGSHVVIAKQTGELTFLPHFPPPEAVALYRRLRARRPG</sequence>
<accession>A0ABV2Z7Q8</accession>
<keyword evidence="3" id="KW-1185">Reference proteome</keyword>
<feature type="region of interest" description="Disordered" evidence="1">
    <location>
        <begin position="1"/>
        <end position="35"/>
    </location>
</feature>
<name>A0ABV2Z7Q8_9ACTN</name>
<protein>
    <submittedName>
        <fullName evidence="2">Uncharacterized protein</fullName>
    </submittedName>
</protein>
<dbReference type="EMBL" id="JBEZVI010000033">
    <property type="protein sequence ID" value="MEU3714006.1"/>
    <property type="molecule type" value="Genomic_DNA"/>
</dbReference>
<comment type="caution">
    <text evidence="2">The sequence shown here is derived from an EMBL/GenBank/DDBJ whole genome shotgun (WGS) entry which is preliminary data.</text>
</comment>
<gene>
    <name evidence="2" type="ORF">AB0E61_28380</name>
</gene>
<feature type="compositionally biased region" description="Pro residues" evidence="1">
    <location>
        <begin position="1"/>
        <end position="22"/>
    </location>
</feature>
<evidence type="ECO:0000313" key="2">
    <source>
        <dbReference type="EMBL" id="MEU3714006.1"/>
    </source>
</evidence>
<dbReference type="RefSeq" id="WP_030286888.1">
    <property type="nucleotide sequence ID" value="NZ_JBEZVI010000033.1"/>
</dbReference>
<proteinExistence type="predicted"/>